<keyword evidence="3 5" id="KW-0862">Zinc</keyword>
<keyword evidence="4" id="KW-0560">Oxidoreductase</keyword>
<dbReference type="SUPFAM" id="SSF50129">
    <property type="entry name" value="GroES-like"/>
    <property type="match status" value="1"/>
</dbReference>
<dbReference type="InterPro" id="IPR002328">
    <property type="entry name" value="ADH_Zn_CS"/>
</dbReference>
<evidence type="ECO:0000259" key="6">
    <source>
        <dbReference type="SMART" id="SM00829"/>
    </source>
</evidence>
<dbReference type="InterPro" id="IPR011032">
    <property type="entry name" value="GroES-like_sf"/>
</dbReference>
<protein>
    <submittedName>
        <fullName evidence="7">Threonine dehydrogenase</fullName>
    </submittedName>
</protein>
<dbReference type="SUPFAM" id="SSF51735">
    <property type="entry name" value="NAD(P)-binding Rossmann-fold domains"/>
    <property type="match status" value="1"/>
</dbReference>
<evidence type="ECO:0000313" key="8">
    <source>
        <dbReference type="Proteomes" id="UP001205740"/>
    </source>
</evidence>
<organism evidence="7 8">
    <name type="scientific">Williamsia serinedens</name>
    <dbReference type="NCBI Taxonomy" id="391736"/>
    <lineage>
        <taxon>Bacteria</taxon>
        <taxon>Bacillati</taxon>
        <taxon>Actinomycetota</taxon>
        <taxon>Actinomycetes</taxon>
        <taxon>Mycobacteriales</taxon>
        <taxon>Nocardiaceae</taxon>
        <taxon>Williamsia</taxon>
    </lineage>
</organism>
<reference evidence="7 8" key="1">
    <citation type="submission" date="2022-06" db="EMBL/GenBank/DDBJ databases">
        <title>Genomic Encyclopedia of Archaeal and Bacterial Type Strains, Phase II (KMG-II): from individual species to whole genera.</title>
        <authorList>
            <person name="Goeker M."/>
        </authorList>
    </citation>
    <scope>NUCLEOTIDE SEQUENCE [LARGE SCALE GENOMIC DNA]</scope>
    <source>
        <strain evidence="7 8">DSM 45037</strain>
    </source>
</reference>
<dbReference type="PANTHER" id="PTHR42813">
    <property type="entry name" value="ZINC-TYPE ALCOHOL DEHYDROGENASE-LIKE"/>
    <property type="match status" value="1"/>
</dbReference>
<dbReference type="InterPro" id="IPR013149">
    <property type="entry name" value="ADH-like_C"/>
</dbReference>
<dbReference type="Gene3D" id="3.40.50.720">
    <property type="entry name" value="NAD(P)-binding Rossmann-like Domain"/>
    <property type="match status" value="1"/>
</dbReference>
<dbReference type="Proteomes" id="UP001205740">
    <property type="component" value="Unassembled WGS sequence"/>
</dbReference>
<proteinExistence type="inferred from homology"/>
<accession>A0ABT1GWX7</accession>
<dbReference type="Pfam" id="PF08240">
    <property type="entry name" value="ADH_N"/>
    <property type="match status" value="1"/>
</dbReference>
<evidence type="ECO:0000256" key="4">
    <source>
        <dbReference type="ARBA" id="ARBA00023002"/>
    </source>
</evidence>
<dbReference type="InterPro" id="IPR020843">
    <property type="entry name" value="ER"/>
</dbReference>
<dbReference type="InterPro" id="IPR013154">
    <property type="entry name" value="ADH-like_N"/>
</dbReference>
<evidence type="ECO:0000256" key="2">
    <source>
        <dbReference type="ARBA" id="ARBA00022723"/>
    </source>
</evidence>
<keyword evidence="2 5" id="KW-0479">Metal-binding</keyword>
<comment type="caution">
    <text evidence="7">The sequence shown here is derived from an EMBL/GenBank/DDBJ whole genome shotgun (WGS) entry which is preliminary data.</text>
</comment>
<gene>
    <name evidence="7" type="ORF">LX12_000614</name>
</gene>
<dbReference type="PROSITE" id="PS00059">
    <property type="entry name" value="ADH_ZINC"/>
    <property type="match status" value="1"/>
</dbReference>
<evidence type="ECO:0000313" key="7">
    <source>
        <dbReference type="EMBL" id="MCP2159450.1"/>
    </source>
</evidence>
<keyword evidence="8" id="KW-1185">Reference proteome</keyword>
<comment type="cofactor">
    <cofactor evidence="1 5">
        <name>Zn(2+)</name>
        <dbReference type="ChEBI" id="CHEBI:29105"/>
    </cofactor>
</comment>
<evidence type="ECO:0000256" key="1">
    <source>
        <dbReference type="ARBA" id="ARBA00001947"/>
    </source>
</evidence>
<feature type="domain" description="Enoyl reductase (ER)" evidence="6">
    <location>
        <begin position="7"/>
        <end position="400"/>
    </location>
</feature>
<dbReference type="PANTHER" id="PTHR42813:SF7">
    <property type="entry name" value="ALCOHOL DEHYDROGENASE (ZN-DEPENDENT)-RELATED"/>
    <property type="match status" value="1"/>
</dbReference>
<dbReference type="InterPro" id="IPR036291">
    <property type="entry name" value="NAD(P)-bd_dom_sf"/>
</dbReference>
<dbReference type="Gene3D" id="3.90.180.10">
    <property type="entry name" value="Medium-chain alcohol dehydrogenases, catalytic domain"/>
    <property type="match status" value="1"/>
</dbReference>
<evidence type="ECO:0000256" key="5">
    <source>
        <dbReference type="RuleBase" id="RU361277"/>
    </source>
</evidence>
<evidence type="ECO:0000256" key="3">
    <source>
        <dbReference type="ARBA" id="ARBA00022833"/>
    </source>
</evidence>
<comment type="similarity">
    <text evidence="5">Belongs to the zinc-containing alcohol dehydrogenase family.</text>
</comment>
<dbReference type="Pfam" id="PF00107">
    <property type="entry name" value="ADH_zinc_N"/>
    <property type="match status" value="1"/>
</dbReference>
<dbReference type="RefSeq" id="WP_253653019.1">
    <property type="nucleotide sequence ID" value="NZ_BAAAOE010000004.1"/>
</dbReference>
<name>A0ABT1GWX7_9NOCA</name>
<dbReference type="EMBL" id="JAMTCG010000001">
    <property type="protein sequence ID" value="MCP2159450.1"/>
    <property type="molecule type" value="Genomic_DNA"/>
</dbReference>
<sequence>MKAIVFHDIGDIRLDDVPDPRIEEPTDAIVRITTSAICGTDLHLIRGTMPGMVPGTILGHEAVGEVVETGADVRGLTAGDRVVVCSTVGCGRCSYCRAGYYAQCDVANPNGPSAGTCFFGGPQSTGPVNGLQAGYARIPFAQTTLVPVPDSVSDDAAILVSDVLPTGWFGARLAQVSQGDTVAVFGAGVVGQCAIASAKAQGATRVLAVDCLPDRLETARRQNAECIDFSAEDPVEVIRHLTGGIGVDRVVDAVGVDAYRPTSGPAADALPEDPDRLDAERAHTAPDADPSGDTWVPGDSPSLAARWAVQSVAKAGTVGVIGVYPPTFDAFPFGEAMNRNLTIQAGNCNHRRYIPSLLHRVARGDLDPTRFITQVATTAEMPDAYAAFDRRQQGWLKTVVPM</sequence>
<dbReference type="SMART" id="SM00829">
    <property type="entry name" value="PKS_ER"/>
    <property type="match status" value="1"/>
</dbReference>